<sequence length="263" mass="30650">MKIAALQLSTLPMSEAKLDYYFRICKQKEVEVVLISEYALNSFFKELEGMPLSMIKEQSNHKIEVLKKLCADYDLHVIAPIVNIKGDFCYKSNAHFSPKSVHFFDQQFLINYKHWNEEKFFANAVSKYTLPIFLLGGIRFGIVSGYELHFDTVWMEVMKKNVDVVLTPTSSTFDSVHRWEELLKMRAMLNNVYILRANRVGSYKDEETWQFYGKSSLISPFGEVELTLGDKEEMLVATLEKESLVEARKLWGWKKQVSRRENA</sequence>
<dbReference type="AlphaFoldDB" id="A0A1D7THH0"/>
<dbReference type="PROSITE" id="PS50263">
    <property type="entry name" value="CN_HYDROLASE"/>
    <property type="match status" value="1"/>
</dbReference>
<evidence type="ECO:0000313" key="4">
    <source>
        <dbReference type="Proteomes" id="UP000094609"/>
    </source>
</evidence>
<dbReference type="RefSeq" id="WP_069477351.1">
    <property type="nucleotide sequence ID" value="NZ_CP017111.1"/>
</dbReference>
<dbReference type="Pfam" id="PF00795">
    <property type="entry name" value="CN_hydrolase"/>
    <property type="match status" value="1"/>
</dbReference>
<dbReference type="Proteomes" id="UP000094609">
    <property type="component" value="Chromosome"/>
</dbReference>
<protein>
    <submittedName>
        <fullName evidence="3">Carbon-nitrogen hydrolase</fullName>
    </submittedName>
</protein>
<name>A0A1D7THH0_9BACT</name>
<dbReference type="GO" id="GO:0050126">
    <property type="term" value="F:N-carbamoylputrescine amidase activity"/>
    <property type="evidence" value="ECO:0007669"/>
    <property type="project" value="TreeGrafter"/>
</dbReference>
<dbReference type="PANTHER" id="PTHR43674">
    <property type="entry name" value="NITRILASE C965.09-RELATED"/>
    <property type="match status" value="1"/>
</dbReference>
<reference evidence="4" key="1">
    <citation type="submission" date="2016-08" db="EMBL/GenBank/DDBJ databases">
        <title>Complete genome sequence of the organohalide-respiring Epsilonproteobacterium Sulfurospirillum halorespirans.</title>
        <authorList>
            <person name="Goris T."/>
            <person name="Zimmermann J."/>
            <person name="Schenz B."/>
            <person name="Lemos M."/>
            <person name="Hackermueller J."/>
            <person name="Diekert G."/>
        </authorList>
    </citation>
    <scope>NUCLEOTIDE SEQUENCE [LARGE SCALE GENOMIC DNA]</scope>
    <source>
        <strain>DSM 13726</strain>
        <strain evidence="4">PCE-M2</strain>
    </source>
</reference>
<dbReference type="PANTHER" id="PTHR43674:SF2">
    <property type="entry name" value="BETA-UREIDOPROPIONASE"/>
    <property type="match status" value="1"/>
</dbReference>
<dbReference type="CDD" id="cd07197">
    <property type="entry name" value="nitrilase"/>
    <property type="match status" value="1"/>
</dbReference>
<dbReference type="InterPro" id="IPR036526">
    <property type="entry name" value="C-N_Hydrolase_sf"/>
</dbReference>
<evidence type="ECO:0000313" key="3">
    <source>
        <dbReference type="EMBL" id="AOO64437.1"/>
    </source>
</evidence>
<gene>
    <name evidence="3" type="ORF">SHALO_0654</name>
</gene>
<proteinExistence type="predicted"/>
<dbReference type="PATRIC" id="fig|1193502.14.peg.658"/>
<dbReference type="Gene3D" id="3.60.110.10">
    <property type="entry name" value="Carbon-nitrogen hydrolase"/>
    <property type="match status" value="1"/>
</dbReference>
<keyword evidence="1 3" id="KW-0378">Hydrolase</keyword>
<dbReference type="InterPro" id="IPR003010">
    <property type="entry name" value="C-N_Hydrolase"/>
</dbReference>
<keyword evidence="4" id="KW-1185">Reference proteome</keyword>
<evidence type="ECO:0000259" key="2">
    <source>
        <dbReference type="PROSITE" id="PS50263"/>
    </source>
</evidence>
<dbReference type="EMBL" id="CP017111">
    <property type="protein sequence ID" value="AOO64437.1"/>
    <property type="molecule type" value="Genomic_DNA"/>
</dbReference>
<accession>A0A1D7THH0</accession>
<feature type="domain" description="CN hydrolase" evidence="2">
    <location>
        <begin position="1"/>
        <end position="241"/>
    </location>
</feature>
<dbReference type="KEGG" id="shal:SHALO_0654"/>
<dbReference type="GO" id="GO:0033388">
    <property type="term" value="P:putrescine biosynthetic process from arginine"/>
    <property type="evidence" value="ECO:0007669"/>
    <property type="project" value="TreeGrafter"/>
</dbReference>
<dbReference type="InterPro" id="IPR050345">
    <property type="entry name" value="Aliph_Amidase/BUP"/>
</dbReference>
<dbReference type="SUPFAM" id="SSF56317">
    <property type="entry name" value="Carbon-nitrogen hydrolase"/>
    <property type="match status" value="1"/>
</dbReference>
<evidence type="ECO:0000256" key="1">
    <source>
        <dbReference type="ARBA" id="ARBA00022801"/>
    </source>
</evidence>
<dbReference type="STRING" id="1193502.SHALO_0654"/>
<organism evidence="3 4">
    <name type="scientific">Sulfurospirillum halorespirans DSM 13726</name>
    <dbReference type="NCBI Taxonomy" id="1193502"/>
    <lineage>
        <taxon>Bacteria</taxon>
        <taxon>Pseudomonadati</taxon>
        <taxon>Campylobacterota</taxon>
        <taxon>Epsilonproteobacteria</taxon>
        <taxon>Campylobacterales</taxon>
        <taxon>Sulfurospirillaceae</taxon>
        <taxon>Sulfurospirillum</taxon>
    </lineage>
</organism>